<proteinExistence type="predicted"/>
<dbReference type="EMBL" id="VZRB01000017">
    <property type="protein sequence ID" value="KAB1143994.1"/>
    <property type="molecule type" value="Genomic_DNA"/>
</dbReference>
<organism evidence="4 5">
    <name type="scientific">Streptomyces luteolifulvus</name>
    <dbReference type="NCBI Taxonomy" id="2615112"/>
    <lineage>
        <taxon>Bacteria</taxon>
        <taxon>Bacillati</taxon>
        <taxon>Actinomycetota</taxon>
        <taxon>Actinomycetes</taxon>
        <taxon>Kitasatosporales</taxon>
        <taxon>Streptomycetaceae</taxon>
        <taxon>Streptomyces</taxon>
    </lineage>
</organism>
<gene>
    <name evidence="4" type="ORF">F7R91_24045</name>
</gene>
<evidence type="ECO:0000313" key="4">
    <source>
        <dbReference type="EMBL" id="KAB1143994.1"/>
    </source>
</evidence>
<dbReference type="GO" id="GO:0017000">
    <property type="term" value="P:antibiotic biosynthetic process"/>
    <property type="evidence" value="ECO:0007669"/>
    <property type="project" value="UniProtKB-ARBA"/>
</dbReference>
<dbReference type="InterPro" id="IPR020806">
    <property type="entry name" value="PKS_PP-bd"/>
</dbReference>
<dbReference type="SMART" id="SM00823">
    <property type="entry name" value="PKS_PP"/>
    <property type="match status" value="1"/>
</dbReference>
<dbReference type="SUPFAM" id="SSF47336">
    <property type="entry name" value="ACP-like"/>
    <property type="match status" value="1"/>
</dbReference>
<dbReference type="GO" id="GO:0031177">
    <property type="term" value="F:phosphopantetheine binding"/>
    <property type="evidence" value="ECO:0007669"/>
    <property type="project" value="InterPro"/>
</dbReference>
<dbReference type="Pfam" id="PF00550">
    <property type="entry name" value="PP-binding"/>
    <property type="match status" value="1"/>
</dbReference>
<keyword evidence="1" id="KW-0596">Phosphopantetheine</keyword>
<dbReference type="AlphaFoldDB" id="A0A6H9UX65"/>
<protein>
    <recommendedName>
        <fullName evidence="3">Carrier domain-containing protein</fullName>
    </recommendedName>
</protein>
<name>A0A6H9UX65_9ACTN</name>
<comment type="caution">
    <text evidence="4">The sequence shown here is derived from an EMBL/GenBank/DDBJ whole genome shotgun (WGS) entry which is preliminary data.</text>
</comment>
<sequence length="103" mass="11080">MKGETVSGIPTTPQAMESFLCRNLATYLDIPPAHRIHRDRPLYSQGVDSLTALALQRRLERALRIPVPASALLRENSVSELAAVLADLMRRSTVAQGGGTAAA</sequence>
<dbReference type="Gene3D" id="1.10.1200.10">
    <property type="entry name" value="ACP-like"/>
    <property type="match status" value="1"/>
</dbReference>
<evidence type="ECO:0000259" key="3">
    <source>
        <dbReference type="PROSITE" id="PS50075"/>
    </source>
</evidence>
<keyword evidence="5" id="KW-1185">Reference proteome</keyword>
<dbReference type="InterPro" id="IPR036736">
    <property type="entry name" value="ACP-like_sf"/>
</dbReference>
<dbReference type="PROSITE" id="PS50075">
    <property type="entry name" value="CARRIER"/>
    <property type="match status" value="1"/>
</dbReference>
<evidence type="ECO:0000256" key="1">
    <source>
        <dbReference type="ARBA" id="ARBA00022450"/>
    </source>
</evidence>
<keyword evidence="2" id="KW-0597">Phosphoprotein</keyword>
<evidence type="ECO:0000313" key="5">
    <source>
        <dbReference type="Proteomes" id="UP000442707"/>
    </source>
</evidence>
<dbReference type="InterPro" id="IPR009081">
    <property type="entry name" value="PP-bd_ACP"/>
</dbReference>
<accession>A0A6H9UX65</accession>
<evidence type="ECO:0000256" key="2">
    <source>
        <dbReference type="ARBA" id="ARBA00022553"/>
    </source>
</evidence>
<reference evidence="4 5" key="1">
    <citation type="submission" date="2019-09" db="EMBL/GenBank/DDBJ databases">
        <title>Screening of Novel Bioactive Compounds from Soil-Associated.</title>
        <authorList>
            <person name="Zhao S."/>
        </authorList>
    </citation>
    <scope>NUCLEOTIDE SEQUENCE [LARGE SCALE GENOMIC DNA]</scope>
    <source>
        <strain evidence="4 5">HIT-DPA4</strain>
    </source>
</reference>
<feature type="domain" description="Carrier" evidence="3">
    <location>
        <begin position="14"/>
        <end position="89"/>
    </location>
</feature>
<dbReference type="Proteomes" id="UP000442707">
    <property type="component" value="Unassembled WGS sequence"/>
</dbReference>